<dbReference type="OrthoDB" id="1429333at2"/>
<dbReference type="EMBL" id="VZAD01000072">
    <property type="protein sequence ID" value="MQP12271.1"/>
    <property type="molecule type" value="Genomic_DNA"/>
</dbReference>
<dbReference type="Proteomes" id="UP000384372">
    <property type="component" value="Unassembled WGS sequence"/>
</dbReference>
<dbReference type="AlphaFoldDB" id="A0A6A7WD13"/>
<feature type="chain" id="PRO_5025632014" evidence="1">
    <location>
        <begin position="19"/>
        <end position="158"/>
    </location>
</feature>
<dbReference type="RefSeq" id="WP_158463904.1">
    <property type="nucleotide sequence ID" value="NZ_VZAD01000072.1"/>
</dbReference>
<gene>
    <name evidence="2" type="ORF">F7D20_09950</name>
</gene>
<proteinExistence type="predicted"/>
<evidence type="ECO:0000256" key="1">
    <source>
        <dbReference type="SAM" id="SignalP"/>
    </source>
</evidence>
<organism evidence="2 3">
    <name type="scientific">Segatella copri</name>
    <dbReference type="NCBI Taxonomy" id="165179"/>
    <lineage>
        <taxon>Bacteria</taxon>
        <taxon>Pseudomonadati</taxon>
        <taxon>Bacteroidota</taxon>
        <taxon>Bacteroidia</taxon>
        <taxon>Bacteroidales</taxon>
        <taxon>Prevotellaceae</taxon>
        <taxon>Segatella</taxon>
    </lineage>
</organism>
<keyword evidence="1" id="KW-0732">Signal</keyword>
<evidence type="ECO:0000313" key="3">
    <source>
        <dbReference type="Proteomes" id="UP000384372"/>
    </source>
</evidence>
<keyword evidence="3" id="KW-1185">Reference proteome</keyword>
<comment type="caution">
    <text evidence="2">The sequence shown here is derived from an EMBL/GenBank/DDBJ whole genome shotgun (WGS) entry which is preliminary data.</text>
</comment>
<accession>A0A6A7WD13</accession>
<evidence type="ECO:0000313" key="2">
    <source>
        <dbReference type="EMBL" id="MQP12271.1"/>
    </source>
</evidence>
<name>A0A6A7WD13_9BACT</name>
<protein>
    <submittedName>
        <fullName evidence="2">Uncharacterized protein</fullName>
    </submittedName>
</protein>
<sequence>MKKNILVFLCLCSTFTYAQKPVLKAGSLISIENKKEIRAKNVNVGDLVAFDVSQDIKVGDSIVISKGAKAYAKVLVAKKSGIAGTKGKLKVEWLYCVANNNTKVPLEGEIDFSRKNHTSGAVVAGTIVAAPLIFLTGQHAAIPAGYTNVTTVKIDTEL</sequence>
<reference evidence="2 3" key="1">
    <citation type="submission" date="2019-09" db="EMBL/GenBank/DDBJ databases">
        <title>Distinct polysaccharide growth profiles of human intestinal Prevotella copri isolates.</title>
        <authorList>
            <person name="Fehlner-Peach H."/>
            <person name="Magnabosco C."/>
            <person name="Raghavan V."/>
            <person name="Scher J.U."/>
            <person name="Tett A."/>
            <person name="Cox L.M."/>
            <person name="Gottsegen C."/>
            <person name="Watters A."/>
            <person name="Wiltshire- Gordon J.D."/>
            <person name="Segata N."/>
            <person name="Bonneau R."/>
            <person name="Littman D.R."/>
        </authorList>
    </citation>
    <scope>NUCLEOTIDE SEQUENCE [LARGE SCALE GENOMIC DNA]</scope>
    <source>
        <strain evidence="3">iAQ1173</strain>
    </source>
</reference>
<feature type="signal peptide" evidence="1">
    <location>
        <begin position="1"/>
        <end position="18"/>
    </location>
</feature>